<dbReference type="Proteomes" id="UP000315344">
    <property type="component" value="Unassembled WGS sequence"/>
</dbReference>
<comment type="caution">
    <text evidence="10">The sequence shown here is derived from an EMBL/GenBank/DDBJ whole genome shotgun (WGS) entry which is preliminary data.</text>
</comment>
<keyword evidence="6" id="KW-0975">Bacterial flagellum</keyword>
<evidence type="ECO:0000256" key="3">
    <source>
        <dbReference type="ARBA" id="ARBA00009677"/>
    </source>
</evidence>
<comment type="similarity">
    <text evidence="3">Belongs to the flagella basal body rod proteins family.</text>
</comment>
<evidence type="ECO:0000256" key="6">
    <source>
        <dbReference type="ARBA" id="ARBA00023143"/>
    </source>
</evidence>
<feature type="domain" description="Flagellar basal body rod protein N-terminal" evidence="7">
    <location>
        <begin position="7"/>
        <end position="36"/>
    </location>
</feature>
<dbReference type="GO" id="GO:0009424">
    <property type="term" value="C:bacterial-type flagellum hook"/>
    <property type="evidence" value="ECO:0007669"/>
    <property type="project" value="InterPro"/>
</dbReference>
<dbReference type="InterPro" id="IPR001444">
    <property type="entry name" value="Flag_bb_rod_N"/>
</dbReference>
<evidence type="ECO:0000259" key="8">
    <source>
        <dbReference type="Pfam" id="PF06429"/>
    </source>
</evidence>
<evidence type="ECO:0000256" key="2">
    <source>
        <dbReference type="ARBA" id="ARBA00004613"/>
    </source>
</evidence>
<evidence type="ECO:0000313" key="11">
    <source>
        <dbReference type="Proteomes" id="UP000315344"/>
    </source>
</evidence>
<dbReference type="EMBL" id="VAFL01000006">
    <property type="protein sequence ID" value="TKW66790.1"/>
    <property type="molecule type" value="Genomic_DNA"/>
</dbReference>
<sequence length="484" mass="51371">MSIANALNNAISGLTATSRSAEVVSSNLANALTPGYSRREIALSPRVLAGNGGGVHVDGVSRIISDTVLADYRLSNAAFAKSSVTFNFYSDVEAAIGAPQDSGSLSSLISEMETALIAASSRPDSQVRLRSVSESAQRLATKINTISTSIQNTRTNADRLIEGQVTTLNNSLAEVARLNRQIIVEKANNRDTASLEDARRAVVDSISSIVPVREVPRENGRIALFTQSGAVLLDGKSPTKLSYTLTGQMTPYIDNSSPQLGRLSIDGVEASQADMGLFSGGSLSELFNLRDNYAPSAQTSIDSLARELHDRFADPTIDSTIAAGGSGLFVDAEGPIDAATQRGLAQRLRVNPAVDESQGGEVSRIRDGIYALTEGDTGDSARLEKLRQAMSTSLPFNSDLASGSGSIGTFASALLSDVSSRRLSNETLRTHDLTLQTSLQDALLADGVDSDREMEMLLQLEKAYAANAKVIQVVDEMLDQILRI</sequence>
<keyword evidence="10" id="KW-0969">Cilium</keyword>
<organism evidence="10 11">
    <name type="scientific">Paracoccus denitrificans</name>
    <dbReference type="NCBI Taxonomy" id="266"/>
    <lineage>
        <taxon>Bacteria</taxon>
        <taxon>Pseudomonadati</taxon>
        <taxon>Pseudomonadota</taxon>
        <taxon>Alphaproteobacteria</taxon>
        <taxon>Rhodobacterales</taxon>
        <taxon>Paracoccaceae</taxon>
        <taxon>Paracoccus</taxon>
    </lineage>
</organism>
<keyword evidence="10" id="KW-0966">Cell projection</keyword>
<evidence type="ECO:0000259" key="7">
    <source>
        <dbReference type="Pfam" id="PF00460"/>
    </source>
</evidence>
<proteinExistence type="inferred from homology"/>
<dbReference type="Pfam" id="PF00460">
    <property type="entry name" value="Flg_bb_rod"/>
    <property type="match status" value="1"/>
</dbReference>
<evidence type="ECO:0000256" key="5">
    <source>
        <dbReference type="ARBA" id="ARBA00022525"/>
    </source>
</evidence>
<dbReference type="PANTHER" id="PTHR30033:SF1">
    <property type="entry name" value="FLAGELLAR HOOK-ASSOCIATED PROTEIN 1"/>
    <property type="match status" value="1"/>
</dbReference>
<dbReference type="GO" id="GO:0044780">
    <property type="term" value="P:bacterial-type flagellum assembly"/>
    <property type="evidence" value="ECO:0007669"/>
    <property type="project" value="InterPro"/>
</dbReference>
<dbReference type="NCBIfam" id="TIGR02492">
    <property type="entry name" value="flgK_ends"/>
    <property type="match status" value="1"/>
</dbReference>
<dbReference type="InterPro" id="IPR053927">
    <property type="entry name" value="FlgK_helical"/>
</dbReference>
<feature type="domain" description="Flagellar basal-body/hook protein C-terminal" evidence="8">
    <location>
        <begin position="442"/>
        <end position="484"/>
    </location>
</feature>
<evidence type="ECO:0000256" key="4">
    <source>
        <dbReference type="ARBA" id="ARBA00016244"/>
    </source>
</evidence>
<dbReference type="AlphaFoldDB" id="A0A533I9R0"/>
<reference evidence="10 11" key="1">
    <citation type="journal article" date="2017" name="Nat. Commun.">
        <title>In situ click chemistry generation of cyclooxygenase-2 inhibitors.</title>
        <authorList>
            <person name="Bhardwaj A."/>
            <person name="Kaur J."/>
            <person name="Wuest M."/>
            <person name="Wuest F."/>
        </authorList>
    </citation>
    <scope>NUCLEOTIDE SEQUENCE [LARGE SCALE GENOMIC DNA]</scope>
    <source>
        <strain evidence="10">S2_012_000_R3_94</strain>
    </source>
</reference>
<dbReference type="InterPro" id="IPR002371">
    <property type="entry name" value="FlgK"/>
</dbReference>
<dbReference type="Pfam" id="PF22638">
    <property type="entry name" value="FlgK_D1"/>
    <property type="match status" value="1"/>
</dbReference>
<dbReference type="InterPro" id="IPR010930">
    <property type="entry name" value="Flg_bb/hook_C_dom"/>
</dbReference>
<keyword evidence="10" id="KW-0282">Flagellum</keyword>
<dbReference type="GO" id="GO:0009425">
    <property type="term" value="C:bacterial-type flagellum basal body"/>
    <property type="evidence" value="ECO:0007669"/>
    <property type="project" value="UniProtKB-SubCell"/>
</dbReference>
<evidence type="ECO:0000313" key="10">
    <source>
        <dbReference type="EMBL" id="TKW66790.1"/>
    </source>
</evidence>
<protein>
    <recommendedName>
        <fullName evidence="4">Flagellar hook-associated protein 1</fullName>
    </recommendedName>
</protein>
<keyword evidence="5" id="KW-0964">Secreted</keyword>
<evidence type="ECO:0000259" key="9">
    <source>
        <dbReference type="Pfam" id="PF22638"/>
    </source>
</evidence>
<dbReference type="PANTHER" id="PTHR30033">
    <property type="entry name" value="FLAGELLAR HOOK-ASSOCIATED PROTEIN 1"/>
    <property type="match status" value="1"/>
</dbReference>
<comment type="subcellular location">
    <subcellularLocation>
        <location evidence="1">Bacterial flagellum basal body</location>
    </subcellularLocation>
    <subcellularLocation>
        <location evidence="2">Secreted</location>
    </subcellularLocation>
</comment>
<name>A0A533I9R0_PARDE</name>
<dbReference type="Pfam" id="PF06429">
    <property type="entry name" value="Flg_bbr_C"/>
    <property type="match status" value="1"/>
</dbReference>
<dbReference type="GO" id="GO:0005576">
    <property type="term" value="C:extracellular region"/>
    <property type="evidence" value="ECO:0007669"/>
    <property type="project" value="UniProtKB-SubCell"/>
</dbReference>
<evidence type="ECO:0000256" key="1">
    <source>
        <dbReference type="ARBA" id="ARBA00004117"/>
    </source>
</evidence>
<dbReference type="GO" id="GO:0005198">
    <property type="term" value="F:structural molecule activity"/>
    <property type="evidence" value="ECO:0007669"/>
    <property type="project" value="InterPro"/>
</dbReference>
<gene>
    <name evidence="10" type="primary">flgK</name>
    <name evidence="10" type="ORF">DI616_09895</name>
</gene>
<accession>A0A533I9R0</accession>
<feature type="domain" description="Flagellar hook-associated protein FlgK helical" evidence="9">
    <location>
        <begin position="92"/>
        <end position="312"/>
    </location>
</feature>